<gene>
    <name evidence="1" type="ORF">OLEA9_A042042</name>
</gene>
<reference evidence="1 2" key="1">
    <citation type="submission" date="2019-12" db="EMBL/GenBank/DDBJ databases">
        <authorList>
            <person name="Alioto T."/>
            <person name="Alioto T."/>
            <person name="Gomez Garrido J."/>
        </authorList>
    </citation>
    <scope>NUCLEOTIDE SEQUENCE [LARGE SCALE GENOMIC DNA]</scope>
</reference>
<evidence type="ECO:0000313" key="2">
    <source>
        <dbReference type="Proteomes" id="UP000594638"/>
    </source>
</evidence>
<dbReference type="Proteomes" id="UP000594638">
    <property type="component" value="Unassembled WGS sequence"/>
</dbReference>
<dbReference type="AlphaFoldDB" id="A0A8S0QIN9"/>
<dbReference type="Gramene" id="OE9A042042T1">
    <property type="protein sequence ID" value="OE9A042042C1"/>
    <property type="gene ID" value="OE9A042042"/>
</dbReference>
<dbReference type="EMBL" id="CACTIH010001891">
    <property type="protein sequence ID" value="CAA2967787.1"/>
    <property type="molecule type" value="Genomic_DNA"/>
</dbReference>
<organism evidence="1 2">
    <name type="scientific">Olea europaea subsp. europaea</name>
    <dbReference type="NCBI Taxonomy" id="158383"/>
    <lineage>
        <taxon>Eukaryota</taxon>
        <taxon>Viridiplantae</taxon>
        <taxon>Streptophyta</taxon>
        <taxon>Embryophyta</taxon>
        <taxon>Tracheophyta</taxon>
        <taxon>Spermatophyta</taxon>
        <taxon>Magnoliopsida</taxon>
        <taxon>eudicotyledons</taxon>
        <taxon>Gunneridae</taxon>
        <taxon>Pentapetalae</taxon>
        <taxon>asterids</taxon>
        <taxon>lamiids</taxon>
        <taxon>Lamiales</taxon>
        <taxon>Oleaceae</taxon>
        <taxon>Oleeae</taxon>
        <taxon>Olea</taxon>
    </lineage>
</organism>
<protein>
    <submittedName>
        <fullName evidence="1">Uncharacterized protein</fullName>
    </submittedName>
</protein>
<sequence>MQEHQLHTYMRSRERIREEPELTKGLLIALAYSLISLGSRPIDFDGKETENGIHSGKEACCCCGPAGSGVLVLSVCDSMICSLLAIVR</sequence>
<accession>A0A8S0QIN9</accession>
<keyword evidence="2" id="KW-1185">Reference proteome</keyword>
<proteinExistence type="predicted"/>
<comment type="caution">
    <text evidence="1">The sequence shown here is derived from an EMBL/GenBank/DDBJ whole genome shotgun (WGS) entry which is preliminary data.</text>
</comment>
<name>A0A8S0QIN9_OLEEU</name>
<evidence type="ECO:0000313" key="1">
    <source>
        <dbReference type="EMBL" id="CAA2967787.1"/>
    </source>
</evidence>